<gene>
    <name evidence="3" type="ORF">HU200_006591</name>
</gene>
<dbReference type="PANTHER" id="PTHR10655">
    <property type="entry name" value="LYSOPHOSPHOLIPASE-RELATED"/>
    <property type="match status" value="1"/>
</dbReference>
<proteinExistence type="inferred from homology"/>
<dbReference type="SUPFAM" id="SSF53474">
    <property type="entry name" value="alpha/beta-Hydrolases"/>
    <property type="match status" value="1"/>
</dbReference>
<dbReference type="PANTHER" id="PTHR10655:SF57">
    <property type="entry name" value="INACTIVE CARBOXYLESTERASE OS04G0669700-RELATED"/>
    <property type="match status" value="1"/>
</dbReference>
<comment type="similarity">
    <text evidence="1">Belongs to the AB hydrolase superfamily. AB hydrolase 2 family.</text>
</comment>
<dbReference type="GO" id="GO:0008474">
    <property type="term" value="F:palmitoyl-(protein) hydrolase activity"/>
    <property type="evidence" value="ECO:0007669"/>
    <property type="project" value="TreeGrafter"/>
</dbReference>
<comment type="caution">
    <text evidence="3">The sequence shown here is derived from an EMBL/GenBank/DDBJ whole genome shotgun (WGS) entry which is preliminary data.</text>
</comment>
<evidence type="ECO:0000313" key="4">
    <source>
        <dbReference type="Proteomes" id="UP000636709"/>
    </source>
</evidence>
<dbReference type="Gene3D" id="3.40.50.1820">
    <property type="entry name" value="alpha/beta hydrolase"/>
    <property type="match status" value="2"/>
</dbReference>
<dbReference type="OrthoDB" id="2418081at2759"/>
<accession>A0A835FPU0</accession>
<feature type="domain" description="Phospholipase/carboxylesterase/thioesterase" evidence="2">
    <location>
        <begin position="18"/>
        <end position="177"/>
    </location>
</feature>
<organism evidence="3 4">
    <name type="scientific">Digitaria exilis</name>
    <dbReference type="NCBI Taxonomy" id="1010633"/>
    <lineage>
        <taxon>Eukaryota</taxon>
        <taxon>Viridiplantae</taxon>
        <taxon>Streptophyta</taxon>
        <taxon>Embryophyta</taxon>
        <taxon>Tracheophyta</taxon>
        <taxon>Spermatophyta</taxon>
        <taxon>Magnoliopsida</taxon>
        <taxon>Liliopsida</taxon>
        <taxon>Poales</taxon>
        <taxon>Poaceae</taxon>
        <taxon>PACMAD clade</taxon>
        <taxon>Panicoideae</taxon>
        <taxon>Panicodae</taxon>
        <taxon>Paniceae</taxon>
        <taxon>Anthephorinae</taxon>
        <taxon>Digitaria</taxon>
    </lineage>
</organism>
<protein>
    <recommendedName>
        <fullName evidence="2">Phospholipase/carboxylesterase/thioesterase domain-containing protein</fullName>
    </recommendedName>
</protein>
<dbReference type="AlphaFoldDB" id="A0A835FPU0"/>
<evidence type="ECO:0000313" key="3">
    <source>
        <dbReference type="EMBL" id="KAF8769396.1"/>
    </source>
</evidence>
<dbReference type="InterPro" id="IPR003140">
    <property type="entry name" value="PLipase/COase/thioEstase"/>
</dbReference>
<dbReference type="GO" id="GO:0005737">
    <property type="term" value="C:cytoplasm"/>
    <property type="evidence" value="ECO:0007669"/>
    <property type="project" value="TreeGrafter"/>
</dbReference>
<evidence type="ECO:0000256" key="1">
    <source>
        <dbReference type="ARBA" id="ARBA00006499"/>
    </source>
</evidence>
<reference evidence="3" key="1">
    <citation type="submission" date="2020-07" db="EMBL/GenBank/DDBJ databases">
        <title>Genome sequence and genetic diversity analysis of an under-domesticated orphan crop, white fonio (Digitaria exilis).</title>
        <authorList>
            <person name="Bennetzen J.L."/>
            <person name="Chen S."/>
            <person name="Ma X."/>
            <person name="Wang X."/>
            <person name="Yssel A.E.J."/>
            <person name="Chaluvadi S.R."/>
            <person name="Johnson M."/>
            <person name="Gangashetty P."/>
            <person name="Hamidou F."/>
            <person name="Sanogo M.D."/>
            <person name="Zwaenepoel A."/>
            <person name="Wallace J."/>
            <person name="Van De Peer Y."/>
            <person name="Van Deynze A."/>
        </authorList>
    </citation>
    <scope>NUCLEOTIDE SEQUENCE</scope>
    <source>
        <tissue evidence="3">Leaves</tissue>
    </source>
</reference>
<dbReference type="InterPro" id="IPR029058">
    <property type="entry name" value="AB_hydrolase_fold"/>
</dbReference>
<sequence>MEERSIPAAGSSSGGGRFVVWLHGLGDCGSANELIADHFSAAAFSAARWAFPTAPTAPRHMQPSEKSVRDEEDVLRAVQIVHAMIDRKLLPEQTRKTCALSIASVLLYPKALGGCAVFSGFVPFNTSSIAARVTDDAKKAPILWIHGGADSLIPIQEGQDGVKFLRGLGMSCEFKAARAQRVAASSTILIPSCQVPNDPLTPTNSALRLARPDGGRASSSSPGGGGFLLWLHGSGGSGDESRAEVAPYFAAPGLASSVRMSFPTAPTARIACYGELPFITCPRPGGPSRAQNGDTTRSVSLTPLLNCGAAAGDAVITAWFGIGEVPITAVTNRPMLLIL</sequence>
<name>A0A835FPU0_9POAL</name>
<dbReference type="Pfam" id="PF02230">
    <property type="entry name" value="Abhydrolase_2"/>
    <property type="match status" value="1"/>
</dbReference>
<dbReference type="Proteomes" id="UP000636709">
    <property type="component" value="Unassembled WGS sequence"/>
</dbReference>
<keyword evidence="4" id="KW-1185">Reference proteome</keyword>
<dbReference type="GO" id="GO:0052689">
    <property type="term" value="F:carboxylic ester hydrolase activity"/>
    <property type="evidence" value="ECO:0007669"/>
    <property type="project" value="TreeGrafter"/>
</dbReference>
<evidence type="ECO:0000259" key="2">
    <source>
        <dbReference type="Pfam" id="PF02230"/>
    </source>
</evidence>
<dbReference type="EMBL" id="JACEFO010000443">
    <property type="protein sequence ID" value="KAF8769396.1"/>
    <property type="molecule type" value="Genomic_DNA"/>
</dbReference>
<dbReference type="InterPro" id="IPR050565">
    <property type="entry name" value="LYPA1-2/EST-like"/>
</dbReference>